<evidence type="ECO:0000256" key="4">
    <source>
        <dbReference type="ARBA" id="ARBA00022452"/>
    </source>
</evidence>
<feature type="chain" id="PRO_5020572847" evidence="12">
    <location>
        <begin position="29"/>
        <end position="726"/>
    </location>
</feature>
<dbReference type="InterPro" id="IPR004846">
    <property type="entry name" value="T2SS/T3SS_dom"/>
</dbReference>
<evidence type="ECO:0000256" key="2">
    <source>
        <dbReference type="ARBA" id="ARBA00006980"/>
    </source>
</evidence>
<protein>
    <submittedName>
        <fullName evidence="16">Type ii secretion system gspd</fullName>
    </submittedName>
</protein>
<feature type="domain" description="Type II/III secretion system secretin-like" evidence="13">
    <location>
        <begin position="449"/>
        <end position="606"/>
    </location>
</feature>
<evidence type="ECO:0000256" key="8">
    <source>
        <dbReference type="ARBA" id="ARBA00023136"/>
    </source>
</evidence>
<proteinExistence type="inferred from homology"/>
<dbReference type="PANTHER" id="PTHR30332:SF24">
    <property type="entry name" value="SECRETIN GSPD-RELATED"/>
    <property type="match status" value="1"/>
</dbReference>
<evidence type="ECO:0000259" key="14">
    <source>
        <dbReference type="Pfam" id="PF03958"/>
    </source>
</evidence>
<feature type="domain" description="NolW-like" evidence="14">
    <location>
        <begin position="281"/>
        <end position="355"/>
    </location>
</feature>
<evidence type="ECO:0000256" key="11">
    <source>
        <dbReference type="SAM" id="MobiDB-lite"/>
    </source>
</evidence>
<accession>A0A4U8YS72</accession>
<feature type="domain" description="NolW-like" evidence="14">
    <location>
        <begin position="142"/>
        <end position="199"/>
    </location>
</feature>
<feature type="signal peptide" evidence="12">
    <location>
        <begin position="1"/>
        <end position="28"/>
    </location>
</feature>
<evidence type="ECO:0000256" key="7">
    <source>
        <dbReference type="ARBA" id="ARBA00022927"/>
    </source>
</evidence>
<keyword evidence="3 10" id="KW-0813">Transport</keyword>
<dbReference type="Pfam" id="PF21305">
    <property type="entry name" value="type_II_gspD_N0"/>
    <property type="match status" value="1"/>
</dbReference>
<evidence type="ECO:0000256" key="5">
    <source>
        <dbReference type="ARBA" id="ARBA00022692"/>
    </source>
</evidence>
<dbReference type="InterPro" id="IPR013356">
    <property type="entry name" value="T2SS_GspD"/>
</dbReference>
<dbReference type="Pfam" id="PF00263">
    <property type="entry name" value="Secretin"/>
    <property type="match status" value="1"/>
</dbReference>
<evidence type="ECO:0000256" key="9">
    <source>
        <dbReference type="ARBA" id="ARBA00023237"/>
    </source>
</evidence>
<evidence type="ECO:0000256" key="10">
    <source>
        <dbReference type="RuleBase" id="RU004004"/>
    </source>
</evidence>
<dbReference type="Proteomes" id="UP000507962">
    <property type="component" value="Unassembled WGS sequence"/>
</dbReference>
<dbReference type="InterPro" id="IPR050810">
    <property type="entry name" value="Bact_Secretion_Sys_Channel"/>
</dbReference>
<evidence type="ECO:0000256" key="3">
    <source>
        <dbReference type="ARBA" id="ARBA00022448"/>
    </source>
</evidence>
<evidence type="ECO:0000256" key="6">
    <source>
        <dbReference type="ARBA" id="ARBA00022729"/>
    </source>
</evidence>
<sequence length="726" mass="78838">MSMKRAMRCVAAYALAGILFAWCPVGQAQEAPGPAPAPAEETVSIDFNDVDIRVFIKYVSEMTGKNFIIDRKVTGKVTVISPGQISVDEAYHVFESVLDVYGFSAVPSGTLVKIIPARDAQKKSVATRLKSEATDRSDNIVTQLVPLKYADPTELKKLLAPLISRNSSIMAYKPTNTLIITDLASNISRLMKIVNSVDITGVGQEISILPLEYADAGQLTTLLGNVFKQDSKNKASSKASFVADERTNTIIILAGKGSTEKIIQLVKMLDREVPRGKERIHVVYLENALAEDMAKVLQNLSSKTTTGDKGKKAAIASDRVNIIADKATNSLIIMAEKSDFVILEEIIQKLDIPRKMVYIECLIMEVNVDADRALGVEWTVGNDTTINGRDAAYGGGFDGGSGFSNLGNLAGASTDGVSKFPNGFSLGVFSEAIEVGGVKFPSLGALITAYKKDSNVQILSTPQVLTLDNEEASIVVGAKIPYLTQSSSGDSEYNQFEYKDVGITLKITPQVSEDKRVRLKIFQETSRVLGDLTSQPSTLQRKVDTTVVVEDNSTIVIGGLIDKSLNSTEYRVPCLGDIPVIRYLFSAMSDTDSRTNLYVFLTPRVVSSRHDAESIMVDKRERIDDLREGNIKLYNDAEERALEEKSRRSDVPHETEEPQEKTQPEGAEAAEVPKETSPTQMDRTEAVITLGADHEGGGSDQPEGNGVKPPEEAPQVEAPSEDQGGE</sequence>
<feature type="domain" description="GspD-like N0" evidence="15">
    <location>
        <begin position="45"/>
        <end position="114"/>
    </location>
</feature>
<dbReference type="GO" id="GO:0015628">
    <property type="term" value="P:protein secretion by the type II secretion system"/>
    <property type="evidence" value="ECO:0007669"/>
    <property type="project" value="InterPro"/>
</dbReference>
<dbReference type="InterPro" id="IPR038591">
    <property type="entry name" value="NolW-like_sf"/>
</dbReference>
<name>A0A4U8YS72_9BACT</name>
<keyword evidence="17" id="KW-1185">Reference proteome</keyword>
<dbReference type="NCBIfam" id="TIGR02517">
    <property type="entry name" value="type_II_gspD"/>
    <property type="match status" value="1"/>
</dbReference>
<evidence type="ECO:0000313" key="16">
    <source>
        <dbReference type="EMBL" id="VFQ46347.1"/>
    </source>
</evidence>
<dbReference type="EMBL" id="CAADHO010000008">
    <property type="protein sequence ID" value="VFQ46347.1"/>
    <property type="molecule type" value="Genomic_DNA"/>
</dbReference>
<reference evidence="16 17" key="1">
    <citation type="submission" date="2019-03" db="EMBL/GenBank/DDBJ databases">
        <authorList>
            <person name="Nijsse B."/>
        </authorList>
    </citation>
    <scope>NUCLEOTIDE SEQUENCE [LARGE SCALE GENOMIC DNA]</scope>
    <source>
        <strain evidence="16">Desulfoluna butyratoxydans MSL71</strain>
    </source>
</reference>
<evidence type="ECO:0000313" key="17">
    <source>
        <dbReference type="Proteomes" id="UP000507962"/>
    </source>
</evidence>
<evidence type="ECO:0000259" key="15">
    <source>
        <dbReference type="Pfam" id="PF21305"/>
    </source>
</evidence>
<keyword evidence="4" id="KW-1134">Transmembrane beta strand</keyword>
<keyword evidence="8" id="KW-0472">Membrane</keyword>
<gene>
    <name evidence="16" type="ORF">MSL71_40110</name>
</gene>
<keyword evidence="7" id="KW-0653">Protein transport</keyword>
<dbReference type="Pfam" id="PF03958">
    <property type="entry name" value="Secretin_N"/>
    <property type="match status" value="3"/>
</dbReference>
<comment type="similarity">
    <text evidence="2">Belongs to the bacterial secretin family. GSP D subfamily.</text>
</comment>
<dbReference type="PRINTS" id="PR00811">
    <property type="entry name" value="BCTERIALGSPD"/>
</dbReference>
<dbReference type="GO" id="GO:0009279">
    <property type="term" value="C:cell outer membrane"/>
    <property type="evidence" value="ECO:0007669"/>
    <property type="project" value="UniProtKB-SubCell"/>
</dbReference>
<comment type="subcellular location">
    <subcellularLocation>
        <location evidence="1 10">Cell outer membrane</location>
    </subcellularLocation>
</comment>
<keyword evidence="5" id="KW-0812">Transmembrane</keyword>
<dbReference type="InterPro" id="IPR001775">
    <property type="entry name" value="GspD/PilQ"/>
</dbReference>
<keyword evidence="9" id="KW-0998">Cell outer membrane</keyword>
<keyword evidence="6 12" id="KW-0732">Signal</keyword>
<dbReference type="AlphaFoldDB" id="A0A4U8YS72"/>
<evidence type="ECO:0000256" key="1">
    <source>
        <dbReference type="ARBA" id="ARBA00004442"/>
    </source>
</evidence>
<dbReference type="GO" id="GO:0015627">
    <property type="term" value="C:type II protein secretion system complex"/>
    <property type="evidence" value="ECO:0007669"/>
    <property type="project" value="InterPro"/>
</dbReference>
<organism evidence="16 17">
    <name type="scientific">Desulfoluna butyratoxydans</name>
    <dbReference type="NCBI Taxonomy" id="231438"/>
    <lineage>
        <taxon>Bacteria</taxon>
        <taxon>Pseudomonadati</taxon>
        <taxon>Thermodesulfobacteriota</taxon>
        <taxon>Desulfobacteria</taxon>
        <taxon>Desulfobacterales</taxon>
        <taxon>Desulfolunaceae</taxon>
        <taxon>Desulfoluna</taxon>
    </lineage>
</organism>
<evidence type="ECO:0000259" key="13">
    <source>
        <dbReference type="Pfam" id="PF00263"/>
    </source>
</evidence>
<evidence type="ECO:0000256" key="12">
    <source>
        <dbReference type="SAM" id="SignalP"/>
    </source>
</evidence>
<feature type="compositionally biased region" description="Basic and acidic residues" evidence="11">
    <location>
        <begin position="637"/>
        <end position="663"/>
    </location>
</feature>
<dbReference type="InterPro" id="IPR049371">
    <property type="entry name" value="GspD-like_N0"/>
</dbReference>
<dbReference type="PANTHER" id="PTHR30332">
    <property type="entry name" value="PROBABLE GENERAL SECRETION PATHWAY PROTEIN D"/>
    <property type="match status" value="1"/>
</dbReference>
<dbReference type="Gene3D" id="3.30.1370.120">
    <property type="match status" value="3"/>
</dbReference>
<dbReference type="InterPro" id="IPR005644">
    <property type="entry name" value="NolW-like"/>
</dbReference>
<feature type="region of interest" description="Disordered" evidence="11">
    <location>
        <begin position="637"/>
        <end position="726"/>
    </location>
</feature>
<feature type="domain" description="NolW-like" evidence="14">
    <location>
        <begin position="208"/>
        <end position="273"/>
    </location>
</feature>